<keyword evidence="5" id="KW-0472">Membrane</keyword>
<dbReference type="Pfam" id="PF06580">
    <property type="entry name" value="His_kinase"/>
    <property type="match status" value="1"/>
</dbReference>
<keyword evidence="4" id="KW-0418">Kinase</keyword>
<dbReference type="InterPro" id="IPR003594">
    <property type="entry name" value="HATPase_dom"/>
</dbReference>
<keyword evidence="8" id="KW-1185">Reference proteome</keyword>
<dbReference type="SUPFAM" id="SSF55874">
    <property type="entry name" value="ATPase domain of HSP90 chaperone/DNA topoisomerase II/histidine kinase"/>
    <property type="match status" value="1"/>
</dbReference>
<feature type="transmembrane region" description="Helical" evidence="5">
    <location>
        <begin position="274"/>
        <end position="293"/>
    </location>
</feature>
<comment type="caution">
    <text evidence="7">The sequence shown here is derived from an EMBL/GenBank/DDBJ whole genome shotgun (WGS) entry which is preliminary data.</text>
</comment>
<dbReference type="InterPro" id="IPR003660">
    <property type="entry name" value="HAMP_dom"/>
</dbReference>
<protein>
    <recommendedName>
        <fullName evidence="6">HAMP domain-containing protein</fullName>
    </recommendedName>
</protein>
<evidence type="ECO:0000256" key="1">
    <source>
        <dbReference type="ARBA" id="ARBA00004370"/>
    </source>
</evidence>
<organism evidence="7 8">
    <name type="scientific">Desulfosporosinus fructosivorans</name>
    <dbReference type="NCBI Taxonomy" id="2018669"/>
    <lineage>
        <taxon>Bacteria</taxon>
        <taxon>Bacillati</taxon>
        <taxon>Bacillota</taxon>
        <taxon>Clostridia</taxon>
        <taxon>Eubacteriales</taxon>
        <taxon>Desulfitobacteriaceae</taxon>
        <taxon>Desulfosporosinus</taxon>
    </lineage>
</organism>
<dbReference type="Proteomes" id="UP000298460">
    <property type="component" value="Unassembled WGS sequence"/>
</dbReference>
<dbReference type="InterPro" id="IPR050640">
    <property type="entry name" value="Bact_2-comp_sensor_kinase"/>
</dbReference>
<dbReference type="Pfam" id="PF02518">
    <property type="entry name" value="HATPase_c"/>
    <property type="match status" value="1"/>
</dbReference>
<evidence type="ECO:0000313" key="7">
    <source>
        <dbReference type="EMBL" id="TGE39219.1"/>
    </source>
</evidence>
<accession>A0A4Z0RA80</accession>
<comment type="subcellular location">
    <subcellularLocation>
        <location evidence="1">Membrane</location>
    </subcellularLocation>
</comment>
<evidence type="ECO:0000259" key="6">
    <source>
        <dbReference type="PROSITE" id="PS50885"/>
    </source>
</evidence>
<dbReference type="PANTHER" id="PTHR34220:SF7">
    <property type="entry name" value="SENSOR HISTIDINE KINASE YPDA"/>
    <property type="match status" value="1"/>
</dbReference>
<dbReference type="AlphaFoldDB" id="A0A4Z0RA80"/>
<sequence length="560" mass="63055">MKKQTLRKKFIPKLLLILLPLVIFINLYNFKITDVLRDQAASSGSEFSAVYMREIDATLFDLRRWLVNLSKDTQHLAKLSSDDASEREREQQYYSELLQEAVALHPTLDIAFIISTKYPYSAITSSENVTFEEYQAFVQLAKNIAQYRKPFATEWIALPITDSECVLGSVIMLDDIVLGAVVKPQTLLSSMPFALDTEKKFVLAKHSGYVVMTTLPNEYGEGIDLTGDLSSYYMTGVNGNIIVSGAESKVGPFRLMMIACDAEIQSGISWAKSVSLALLGVSVFTLIGIIVGFRKDVLQPLEKVGSAIEKVRQAKFDQHLIPQNEAQEFVDIYDTFNRMTDQIENLKIENYEQLIHKQQAELRFYQTQIKPHFILNCLTTIQNLAKQGKTEDLNRFISDFSSFARYMFRTDFTLVSLYDELEQVKYYISMQEFRFPDQVFFVSDIDNNVRDFQIPSMLIQTLVENSVKHGMNEETGISIFVQCLETQKDDKIGIQISVEDNGGGFPATVISALNDPRTDQSALGFGLQNISAVLGLIYGDAATMQVENIPGSGAKVVITL</sequence>
<keyword evidence="2" id="KW-0597">Phosphoprotein</keyword>
<evidence type="ECO:0000256" key="2">
    <source>
        <dbReference type="ARBA" id="ARBA00022553"/>
    </source>
</evidence>
<proteinExistence type="predicted"/>
<keyword evidence="5" id="KW-0812">Transmembrane</keyword>
<evidence type="ECO:0000313" key="8">
    <source>
        <dbReference type="Proteomes" id="UP000298460"/>
    </source>
</evidence>
<dbReference type="RefSeq" id="WP_135545714.1">
    <property type="nucleotide sequence ID" value="NZ_SPQQ01000002.1"/>
</dbReference>
<evidence type="ECO:0000256" key="3">
    <source>
        <dbReference type="ARBA" id="ARBA00022679"/>
    </source>
</evidence>
<dbReference type="EMBL" id="SPQQ01000002">
    <property type="protein sequence ID" value="TGE39219.1"/>
    <property type="molecule type" value="Genomic_DNA"/>
</dbReference>
<dbReference type="InterPro" id="IPR010559">
    <property type="entry name" value="Sig_transdc_His_kin_internal"/>
</dbReference>
<dbReference type="PANTHER" id="PTHR34220">
    <property type="entry name" value="SENSOR HISTIDINE KINASE YPDA"/>
    <property type="match status" value="1"/>
</dbReference>
<gene>
    <name evidence="7" type="ORF">E4K67_07110</name>
</gene>
<dbReference type="Gene3D" id="6.10.340.10">
    <property type="match status" value="1"/>
</dbReference>
<dbReference type="InterPro" id="IPR036890">
    <property type="entry name" value="HATPase_C_sf"/>
</dbReference>
<name>A0A4Z0RA80_9FIRM</name>
<evidence type="ECO:0000256" key="4">
    <source>
        <dbReference type="ARBA" id="ARBA00022777"/>
    </source>
</evidence>
<dbReference type="GO" id="GO:0016020">
    <property type="term" value="C:membrane"/>
    <property type="evidence" value="ECO:0007669"/>
    <property type="project" value="UniProtKB-SubCell"/>
</dbReference>
<feature type="domain" description="HAMP" evidence="6">
    <location>
        <begin position="295"/>
        <end position="348"/>
    </location>
</feature>
<keyword evidence="5" id="KW-1133">Transmembrane helix</keyword>
<reference evidence="7 8" key="1">
    <citation type="submission" date="2019-03" db="EMBL/GenBank/DDBJ databases">
        <title>Draft Genome Sequence of Desulfosporosinus fructosivorans Strain 63.6F, Isolated from Marine Sediment in the Baltic Sea.</title>
        <authorList>
            <person name="Hausmann B."/>
            <person name="Vandieken V."/>
            <person name="Pjevac P."/>
            <person name="Schreck K."/>
            <person name="Herbold C.W."/>
            <person name="Loy A."/>
        </authorList>
    </citation>
    <scope>NUCLEOTIDE SEQUENCE [LARGE SCALE GENOMIC DNA]</scope>
    <source>
        <strain evidence="7 8">63.6F</strain>
    </source>
</reference>
<keyword evidence="3" id="KW-0808">Transferase</keyword>
<dbReference type="PROSITE" id="PS50885">
    <property type="entry name" value="HAMP"/>
    <property type="match status" value="1"/>
</dbReference>
<dbReference type="GO" id="GO:0000155">
    <property type="term" value="F:phosphorelay sensor kinase activity"/>
    <property type="evidence" value="ECO:0007669"/>
    <property type="project" value="InterPro"/>
</dbReference>
<evidence type="ECO:0000256" key="5">
    <source>
        <dbReference type="SAM" id="Phobius"/>
    </source>
</evidence>
<dbReference type="Gene3D" id="3.30.565.10">
    <property type="entry name" value="Histidine kinase-like ATPase, C-terminal domain"/>
    <property type="match status" value="1"/>
</dbReference>
<dbReference type="OrthoDB" id="759642at2"/>